<dbReference type="Proteomes" id="UP000282892">
    <property type="component" value="Chromosome"/>
</dbReference>
<evidence type="ECO:0000256" key="2">
    <source>
        <dbReference type="ARBA" id="ARBA00022741"/>
    </source>
</evidence>
<dbReference type="SUPFAM" id="SSF52540">
    <property type="entry name" value="P-loop containing nucleoside triphosphate hydrolases"/>
    <property type="match status" value="1"/>
</dbReference>
<dbReference type="CDD" id="cd03230">
    <property type="entry name" value="ABC_DR_subfamily_A"/>
    <property type="match status" value="1"/>
</dbReference>
<dbReference type="InterPro" id="IPR017871">
    <property type="entry name" value="ABC_transporter-like_CS"/>
</dbReference>
<name>A0A3Q9QPH5_9BACI</name>
<proteinExistence type="predicted"/>
<evidence type="ECO:0000313" key="5">
    <source>
        <dbReference type="EMBL" id="AZU60010.1"/>
    </source>
</evidence>
<reference evidence="5 6" key="1">
    <citation type="submission" date="2017-07" db="EMBL/GenBank/DDBJ databases">
        <title>The complete genome sequence of Bacillus mesonae strain H20-5, an efficient strain improving plant abiotic stress resistance.</title>
        <authorList>
            <person name="Kim S.Y."/>
            <person name="Song H."/>
            <person name="Sang M.K."/>
            <person name="Weon H.-Y."/>
            <person name="Song J."/>
        </authorList>
    </citation>
    <scope>NUCLEOTIDE SEQUENCE [LARGE SCALE GENOMIC DNA]</scope>
    <source>
        <strain evidence="5 6">H20-5</strain>
    </source>
</reference>
<feature type="domain" description="ABC transporter" evidence="4">
    <location>
        <begin position="2"/>
        <end position="226"/>
    </location>
</feature>
<keyword evidence="3" id="KW-0067">ATP-binding</keyword>
<keyword evidence="6" id="KW-1185">Reference proteome</keyword>
<dbReference type="InterPro" id="IPR003439">
    <property type="entry name" value="ABC_transporter-like_ATP-bd"/>
</dbReference>
<dbReference type="InterPro" id="IPR051782">
    <property type="entry name" value="ABC_Transporter_VariousFunc"/>
</dbReference>
<dbReference type="PANTHER" id="PTHR42939:SF1">
    <property type="entry name" value="ABC TRANSPORTER ATP-BINDING PROTEIN ALBC-RELATED"/>
    <property type="match status" value="1"/>
</dbReference>
<sequence>MLETKDIQFSYQKGRPVLRNVNAQIEIGKIVVLAGENGSGKSTFLKALANLLQPQSGQVWLNGSEATRTSLSEIAFMPDDQLYHPYLTGEQLFTFLASQFRDFERARAKEIADYLRVDITTTVSAMSKGNISRLKLAAVFGRKASYYLLDEPFSGLDPLVREEIIKSIIQFVDLENATILLSTHELDDVSRVADELMILKDGEITAHESLENIRSECGMEPKEWFKSFYKRGRTKDE</sequence>
<keyword evidence="1" id="KW-0813">Transport</keyword>
<gene>
    <name evidence="5" type="ORF">CHR53_01260</name>
</gene>
<evidence type="ECO:0000313" key="6">
    <source>
        <dbReference type="Proteomes" id="UP000282892"/>
    </source>
</evidence>
<keyword evidence="2" id="KW-0547">Nucleotide-binding</keyword>
<evidence type="ECO:0000256" key="3">
    <source>
        <dbReference type="ARBA" id="ARBA00022840"/>
    </source>
</evidence>
<dbReference type="Pfam" id="PF00005">
    <property type="entry name" value="ABC_tran"/>
    <property type="match status" value="1"/>
</dbReference>
<dbReference type="OrthoDB" id="9804819at2"/>
<protein>
    <recommendedName>
        <fullName evidence="4">ABC transporter domain-containing protein</fullName>
    </recommendedName>
</protein>
<organism evidence="5 6">
    <name type="scientific">Neobacillus mesonae</name>
    <dbReference type="NCBI Taxonomy" id="1193713"/>
    <lineage>
        <taxon>Bacteria</taxon>
        <taxon>Bacillati</taxon>
        <taxon>Bacillota</taxon>
        <taxon>Bacilli</taxon>
        <taxon>Bacillales</taxon>
        <taxon>Bacillaceae</taxon>
        <taxon>Neobacillus</taxon>
    </lineage>
</organism>
<evidence type="ECO:0000256" key="1">
    <source>
        <dbReference type="ARBA" id="ARBA00022448"/>
    </source>
</evidence>
<dbReference type="PROSITE" id="PS50893">
    <property type="entry name" value="ABC_TRANSPORTER_2"/>
    <property type="match status" value="1"/>
</dbReference>
<accession>A0A3Q9QPH5</accession>
<dbReference type="RefSeq" id="WP_127484511.1">
    <property type="nucleotide sequence ID" value="NZ_CP022572.1"/>
</dbReference>
<dbReference type="PANTHER" id="PTHR42939">
    <property type="entry name" value="ABC TRANSPORTER ATP-BINDING PROTEIN ALBC-RELATED"/>
    <property type="match status" value="1"/>
</dbReference>
<evidence type="ECO:0000259" key="4">
    <source>
        <dbReference type="PROSITE" id="PS50893"/>
    </source>
</evidence>
<dbReference type="SMART" id="SM00382">
    <property type="entry name" value="AAA"/>
    <property type="match status" value="1"/>
</dbReference>
<dbReference type="InterPro" id="IPR027417">
    <property type="entry name" value="P-loop_NTPase"/>
</dbReference>
<dbReference type="GO" id="GO:0016887">
    <property type="term" value="F:ATP hydrolysis activity"/>
    <property type="evidence" value="ECO:0007669"/>
    <property type="project" value="InterPro"/>
</dbReference>
<dbReference type="KEGG" id="nmk:CHR53_01260"/>
<dbReference type="PROSITE" id="PS00211">
    <property type="entry name" value="ABC_TRANSPORTER_1"/>
    <property type="match status" value="1"/>
</dbReference>
<dbReference type="InterPro" id="IPR003593">
    <property type="entry name" value="AAA+_ATPase"/>
</dbReference>
<dbReference type="STRING" id="1193713.GCA_001636315_02807"/>
<dbReference type="GO" id="GO:0005524">
    <property type="term" value="F:ATP binding"/>
    <property type="evidence" value="ECO:0007669"/>
    <property type="project" value="UniProtKB-KW"/>
</dbReference>
<dbReference type="EMBL" id="CP022572">
    <property type="protein sequence ID" value="AZU60010.1"/>
    <property type="molecule type" value="Genomic_DNA"/>
</dbReference>
<dbReference type="AlphaFoldDB" id="A0A3Q9QPH5"/>
<dbReference type="Gene3D" id="3.40.50.300">
    <property type="entry name" value="P-loop containing nucleotide triphosphate hydrolases"/>
    <property type="match status" value="1"/>
</dbReference>